<evidence type="ECO:0000313" key="1">
    <source>
        <dbReference type="EMBL" id="CAG8844146.1"/>
    </source>
</evidence>
<accession>A0ACA9SN20</accession>
<protein>
    <submittedName>
        <fullName evidence="1">20756_t:CDS:1</fullName>
    </submittedName>
</protein>
<dbReference type="Proteomes" id="UP000789920">
    <property type="component" value="Unassembled WGS sequence"/>
</dbReference>
<feature type="non-terminal residue" evidence="1">
    <location>
        <position position="1"/>
    </location>
</feature>
<name>A0ACA9SN20_9GLOM</name>
<keyword evidence="2" id="KW-1185">Reference proteome</keyword>
<sequence length="46" mass="5119">VYIGNIVVNSWMGCLILFTIIYAKWMKTLGQKQEAKVTAAAAENET</sequence>
<reference evidence="1" key="1">
    <citation type="submission" date="2021-06" db="EMBL/GenBank/DDBJ databases">
        <authorList>
            <person name="Kallberg Y."/>
            <person name="Tangrot J."/>
            <person name="Rosling A."/>
        </authorList>
    </citation>
    <scope>NUCLEOTIDE SEQUENCE</scope>
    <source>
        <strain evidence="1">MA461A</strain>
    </source>
</reference>
<dbReference type="EMBL" id="CAJVQC010141282">
    <property type="protein sequence ID" value="CAG8844146.1"/>
    <property type="molecule type" value="Genomic_DNA"/>
</dbReference>
<comment type="caution">
    <text evidence="1">The sequence shown here is derived from an EMBL/GenBank/DDBJ whole genome shotgun (WGS) entry which is preliminary data.</text>
</comment>
<gene>
    <name evidence="1" type="ORF">RPERSI_LOCUS33086</name>
</gene>
<proteinExistence type="predicted"/>
<organism evidence="1 2">
    <name type="scientific">Racocetra persica</name>
    <dbReference type="NCBI Taxonomy" id="160502"/>
    <lineage>
        <taxon>Eukaryota</taxon>
        <taxon>Fungi</taxon>
        <taxon>Fungi incertae sedis</taxon>
        <taxon>Mucoromycota</taxon>
        <taxon>Glomeromycotina</taxon>
        <taxon>Glomeromycetes</taxon>
        <taxon>Diversisporales</taxon>
        <taxon>Gigasporaceae</taxon>
        <taxon>Racocetra</taxon>
    </lineage>
</organism>
<evidence type="ECO:0000313" key="2">
    <source>
        <dbReference type="Proteomes" id="UP000789920"/>
    </source>
</evidence>